<dbReference type="AlphaFoldDB" id="A0A913ZZ32"/>
<reference evidence="5" key="1">
    <citation type="submission" date="2022-11" db="UniProtKB">
        <authorList>
            <consortium name="EnsemblMetazoa"/>
        </authorList>
    </citation>
    <scope>IDENTIFICATION</scope>
</reference>
<keyword evidence="1 2" id="KW-1015">Disulfide bond</keyword>
<dbReference type="SMART" id="SM00042">
    <property type="entry name" value="CUB"/>
    <property type="match status" value="1"/>
</dbReference>
<dbReference type="Pfam" id="PF00008">
    <property type="entry name" value="EGF"/>
    <property type="match status" value="1"/>
</dbReference>
<dbReference type="EnsemblMetazoa" id="XM_038200656.1">
    <property type="protein sequence ID" value="XP_038056584.1"/>
    <property type="gene ID" value="LOC119728427"/>
</dbReference>
<dbReference type="SMART" id="SM00181">
    <property type="entry name" value="EGF"/>
    <property type="match status" value="1"/>
</dbReference>
<dbReference type="InterPro" id="IPR035914">
    <property type="entry name" value="Sperma_CUB_dom_sf"/>
</dbReference>
<evidence type="ECO:0008006" key="7">
    <source>
        <dbReference type="Google" id="ProtNLM"/>
    </source>
</evidence>
<dbReference type="Proteomes" id="UP000887568">
    <property type="component" value="Unplaced"/>
</dbReference>
<keyword evidence="6" id="KW-1185">Reference proteome</keyword>
<accession>A0A913ZZ32</accession>
<sequence>MSLKSPYHPSNYPDNLITTWSITSAPNTTIRAHFLTFSTEAPNDVLSIFEGHTTTADARVLAHSGGVVPEDVEADGNGMTMQFVTNEKVTLGGFDVLLMEIGGGEDPCSPNPCYNDGACSVAGSGYSCMCVVGYYGPRCKTGSGYTCVCANGYWRALIVDHATQTDKMRNSNSASVFTQGKGESLTYWLEGHDPSYKIDQIKPPKQNL</sequence>
<dbReference type="InterPro" id="IPR000742">
    <property type="entry name" value="EGF"/>
</dbReference>
<dbReference type="PROSITE" id="PS00022">
    <property type="entry name" value="EGF_1"/>
    <property type="match status" value="1"/>
</dbReference>
<dbReference type="PROSITE" id="PS50026">
    <property type="entry name" value="EGF_3"/>
    <property type="match status" value="1"/>
</dbReference>
<dbReference type="GeneID" id="119728427"/>
<evidence type="ECO:0000259" key="3">
    <source>
        <dbReference type="PROSITE" id="PS01180"/>
    </source>
</evidence>
<evidence type="ECO:0000259" key="4">
    <source>
        <dbReference type="PROSITE" id="PS50026"/>
    </source>
</evidence>
<dbReference type="Gene3D" id="2.60.120.290">
    <property type="entry name" value="Spermadhesin, CUB domain"/>
    <property type="match status" value="1"/>
</dbReference>
<name>A0A913ZZ32_PATMI</name>
<feature type="domain" description="EGF-like" evidence="4">
    <location>
        <begin position="104"/>
        <end position="140"/>
    </location>
</feature>
<proteinExistence type="predicted"/>
<dbReference type="PROSITE" id="PS01180">
    <property type="entry name" value="CUB"/>
    <property type="match status" value="1"/>
</dbReference>
<dbReference type="Gene3D" id="2.10.25.10">
    <property type="entry name" value="Laminin"/>
    <property type="match status" value="1"/>
</dbReference>
<dbReference type="CDD" id="cd00053">
    <property type="entry name" value="EGF"/>
    <property type="match status" value="1"/>
</dbReference>
<evidence type="ECO:0000256" key="1">
    <source>
        <dbReference type="ARBA" id="ARBA00023157"/>
    </source>
</evidence>
<dbReference type="InterPro" id="IPR000859">
    <property type="entry name" value="CUB_dom"/>
</dbReference>
<comment type="caution">
    <text evidence="2">Lacks conserved residue(s) required for the propagation of feature annotation.</text>
</comment>
<dbReference type="Pfam" id="PF00431">
    <property type="entry name" value="CUB"/>
    <property type="match status" value="1"/>
</dbReference>
<dbReference type="SUPFAM" id="SSF49854">
    <property type="entry name" value="Spermadhesin, CUB domain"/>
    <property type="match status" value="1"/>
</dbReference>
<evidence type="ECO:0000256" key="2">
    <source>
        <dbReference type="PROSITE-ProRule" id="PRU00076"/>
    </source>
</evidence>
<evidence type="ECO:0000313" key="6">
    <source>
        <dbReference type="Proteomes" id="UP000887568"/>
    </source>
</evidence>
<dbReference type="EnsemblMetazoa" id="XM_038200657.1">
    <property type="protein sequence ID" value="XP_038056585.1"/>
    <property type="gene ID" value="LOC119728427"/>
</dbReference>
<protein>
    <recommendedName>
        <fullName evidence="7">EGF-like domain-containing protein</fullName>
    </recommendedName>
</protein>
<dbReference type="RefSeq" id="XP_038056584.1">
    <property type="nucleotide sequence ID" value="XM_038200656.1"/>
</dbReference>
<dbReference type="RefSeq" id="XP_038056585.1">
    <property type="nucleotide sequence ID" value="XM_038200657.1"/>
</dbReference>
<dbReference type="PROSITE" id="PS01186">
    <property type="entry name" value="EGF_2"/>
    <property type="match status" value="1"/>
</dbReference>
<dbReference type="PANTHER" id="PTHR46908:SF8">
    <property type="entry name" value="C-TYPE LECTIN DOMAIN-CONTAINING PROTEIN"/>
    <property type="match status" value="1"/>
</dbReference>
<dbReference type="OrthoDB" id="9937281at2759"/>
<dbReference type="PANTHER" id="PTHR46908">
    <property type="entry name" value="CUBILIN-LIKE PROTEIN"/>
    <property type="match status" value="1"/>
</dbReference>
<dbReference type="SUPFAM" id="SSF57196">
    <property type="entry name" value="EGF/Laminin"/>
    <property type="match status" value="1"/>
</dbReference>
<dbReference type="InterPro" id="IPR052129">
    <property type="entry name" value="Spermadhesin-Link_domain"/>
</dbReference>
<dbReference type="CDD" id="cd00041">
    <property type="entry name" value="CUB"/>
    <property type="match status" value="1"/>
</dbReference>
<organism evidence="5 6">
    <name type="scientific">Patiria miniata</name>
    <name type="common">Bat star</name>
    <name type="synonym">Asterina miniata</name>
    <dbReference type="NCBI Taxonomy" id="46514"/>
    <lineage>
        <taxon>Eukaryota</taxon>
        <taxon>Metazoa</taxon>
        <taxon>Echinodermata</taxon>
        <taxon>Eleutherozoa</taxon>
        <taxon>Asterozoa</taxon>
        <taxon>Asteroidea</taxon>
        <taxon>Valvatacea</taxon>
        <taxon>Valvatida</taxon>
        <taxon>Asterinidae</taxon>
        <taxon>Patiria</taxon>
    </lineage>
</organism>
<keyword evidence="2" id="KW-0245">EGF-like domain</keyword>
<feature type="domain" description="CUB" evidence="3">
    <location>
        <begin position="1"/>
        <end position="101"/>
    </location>
</feature>
<evidence type="ECO:0000313" key="5">
    <source>
        <dbReference type="EnsemblMetazoa" id="XP_038056585.1"/>
    </source>
</evidence>
<feature type="disulfide bond" evidence="2">
    <location>
        <begin position="130"/>
        <end position="139"/>
    </location>
</feature>